<dbReference type="Proteomes" id="UP000000493">
    <property type="component" value="Plasmid pRUNSL03"/>
</dbReference>
<sequence length="191" mass="21458">MRYLTIILLLFSGLAYGQTHLRGQRYIQIEAGSYDKLLPGVQKGQMNYHCRIGLGSYSKRLRGGLFYLGYATKSTPLTDDEGNPVGAVIPVSQFTGGYQYELNLVENAAKTFLIKLPFGGLLGYESLNGNKTKYGSFTLQKHSDLLFSITAGLEFEIHSFVVGYRQAYHFTGNYQKFGSYPYVGLKIHFFQ</sequence>
<keyword evidence="1" id="KW-0614">Plasmid</keyword>
<organism evidence="1 2">
    <name type="scientific">Runella slithyformis (strain ATCC 29530 / DSM 19594 / LMG 11500 / NCIMB 11436 / LSU 4)</name>
    <dbReference type="NCBI Taxonomy" id="761193"/>
    <lineage>
        <taxon>Bacteria</taxon>
        <taxon>Pseudomonadati</taxon>
        <taxon>Bacteroidota</taxon>
        <taxon>Cytophagia</taxon>
        <taxon>Cytophagales</taxon>
        <taxon>Spirosomataceae</taxon>
        <taxon>Runella</taxon>
    </lineage>
</organism>
<dbReference type="EMBL" id="CP002862">
    <property type="protein sequence ID" value="AEI52140.1"/>
    <property type="molecule type" value="Genomic_DNA"/>
</dbReference>
<proteinExistence type="predicted"/>
<dbReference type="Pfam" id="PF10626">
    <property type="entry name" value="TraO"/>
    <property type="match status" value="1"/>
</dbReference>
<protein>
    <submittedName>
        <fullName evidence="1">Conjugate transposon protein TraA</fullName>
    </submittedName>
</protein>
<accession>A0A7U3ZRR0</accession>
<dbReference type="InterPro" id="IPR018899">
    <property type="entry name" value="Conjug_transposon_Tra0"/>
</dbReference>
<gene>
    <name evidence="1" type="ordered locus">Runsl_5843</name>
</gene>
<keyword evidence="2" id="KW-1185">Reference proteome</keyword>
<reference evidence="2" key="1">
    <citation type="submission" date="2011-06" db="EMBL/GenBank/DDBJ databases">
        <title>The complete genome of plasmid 3 of Runella slithyformis DSM 19594.</title>
        <authorList>
            <consortium name="US DOE Joint Genome Institute (JGI-PGF)"/>
            <person name="Lucas S."/>
            <person name="Han J."/>
            <person name="Lapidus A."/>
            <person name="Bruce D."/>
            <person name="Goodwin L."/>
            <person name="Pitluck S."/>
            <person name="Peters L."/>
            <person name="Kyrpides N."/>
            <person name="Mavromatis K."/>
            <person name="Ivanova N."/>
            <person name="Ovchinnikova G."/>
            <person name="Zhang X."/>
            <person name="Misra M."/>
            <person name="Detter J.C."/>
            <person name="Tapia R."/>
            <person name="Han C."/>
            <person name="Land M."/>
            <person name="Hauser L."/>
            <person name="Markowitz V."/>
            <person name="Cheng J.-F."/>
            <person name="Hugenholtz P."/>
            <person name="Woyke T."/>
            <person name="Wu D."/>
            <person name="Tindall B."/>
            <person name="Faehrich R."/>
            <person name="Brambilla E."/>
            <person name="Klenk H.-P."/>
            <person name="Eisen J.A."/>
        </authorList>
    </citation>
    <scope>NUCLEOTIDE SEQUENCE [LARGE SCALE GENOMIC DNA]</scope>
    <source>
        <strain evidence="2">ATCC 29530 / DSM 19594 / LMG 11500 / NCIMB 11436 / LSU 4</strain>
        <plasmid evidence="2">pRUNSL03</plasmid>
    </source>
</reference>
<reference evidence="1 2" key="2">
    <citation type="journal article" date="2012" name="Stand. Genomic Sci.">
        <title>Complete genome sequence of the aquatic bacterium Runella slithyformis type strain (LSU 4(T)).</title>
        <authorList>
            <person name="Copeland A."/>
            <person name="Zhang X."/>
            <person name="Misra M."/>
            <person name="Lapidus A."/>
            <person name="Nolan M."/>
            <person name="Lucas S."/>
            <person name="Deshpande S."/>
            <person name="Cheng J.F."/>
            <person name="Tapia R."/>
            <person name="Goodwin L.A."/>
            <person name="Pitluck S."/>
            <person name="Liolios K."/>
            <person name="Pagani I."/>
            <person name="Ivanova N."/>
            <person name="Mikhailova N."/>
            <person name="Pati A."/>
            <person name="Chen A."/>
            <person name="Palaniappan K."/>
            <person name="Land M."/>
            <person name="Hauser L."/>
            <person name="Pan C."/>
            <person name="Jeffries C.D."/>
            <person name="Detter J.C."/>
            <person name="Brambilla E.M."/>
            <person name="Rohde M."/>
            <person name="Djao O.D."/>
            <person name="Goker M."/>
            <person name="Sikorski J."/>
            <person name="Tindall B.J."/>
            <person name="Woyke T."/>
            <person name="Bristow J."/>
            <person name="Eisen J.A."/>
            <person name="Markowitz V."/>
            <person name="Hugenholtz P."/>
            <person name="Kyrpides N.C."/>
            <person name="Klenk H.P."/>
            <person name="Mavromatis K."/>
        </authorList>
    </citation>
    <scope>NUCLEOTIDE SEQUENCE [LARGE SCALE GENOMIC DNA]</scope>
    <source>
        <strain evidence="2">ATCC 29530 / DSM 19594 / LMG 11500 / NCIMB 11436 / LSU 4</strain>
    </source>
</reference>
<dbReference type="KEGG" id="rsi:Runsl_5843"/>
<name>A0A7U3ZRR0_RUNSL</name>
<evidence type="ECO:0000313" key="2">
    <source>
        <dbReference type="Proteomes" id="UP000000493"/>
    </source>
</evidence>
<geneLocation type="plasmid" evidence="1 2">
    <name>pRUNSL03</name>
</geneLocation>
<dbReference type="RefSeq" id="WP_013921721.1">
    <property type="nucleotide sequence ID" value="NC_015694.1"/>
</dbReference>
<evidence type="ECO:0000313" key="1">
    <source>
        <dbReference type="EMBL" id="AEI52140.1"/>
    </source>
</evidence>
<dbReference type="AlphaFoldDB" id="A0A7U3ZRR0"/>